<dbReference type="InterPro" id="IPR009061">
    <property type="entry name" value="DNA-bd_dom_put_sf"/>
</dbReference>
<feature type="domain" description="Helix-turn-helix" evidence="2">
    <location>
        <begin position="32"/>
        <end position="81"/>
    </location>
</feature>
<evidence type="ECO:0000256" key="1">
    <source>
        <dbReference type="SAM" id="MobiDB-lite"/>
    </source>
</evidence>
<proteinExistence type="predicted"/>
<dbReference type="STRING" id="706587.Desti_2198"/>
<dbReference type="Proteomes" id="UP000006055">
    <property type="component" value="Chromosome"/>
</dbReference>
<dbReference type="OrthoDB" id="8021366at2"/>
<dbReference type="InterPro" id="IPR041657">
    <property type="entry name" value="HTH_17"/>
</dbReference>
<feature type="compositionally biased region" description="Basic and acidic residues" evidence="1">
    <location>
        <begin position="139"/>
        <end position="153"/>
    </location>
</feature>
<protein>
    <recommendedName>
        <fullName evidence="2">Helix-turn-helix domain-containing protein</fullName>
    </recommendedName>
</protein>
<evidence type="ECO:0000313" key="3">
    <source>
        <dbReference type="EMBL" id="AFM24892.1"/>
    </source>
</evidence>
<evidence type="ECO:0000313" key="4">
    <source>
        <dbReference type="Proteomes" id="UP000006055"/>
    </source>
</evidence>
<sequence>MNHLDREESVTEGPFEETLQPVKQDSPIPTILRPQQVAELLQMSTKTVHALCRAGRLSYFWINAKERRFTADDVHAYLRACHVESSAVPAVRAGRARAQQRRIDATPAQDPVDTSCHKLLPSDSKGGDRQARRKTNHRGNTDRARLKEEFRSW</sequence>
<dbReference type="HOGENOM" id="CLU_1710344_0_0_7"/>
<feature type="region of interest" description="Disordered" evidence="1">
    <location>
        <begin position="1"/>
        <end position="26"/>
    </location>
</feature>
<reference evidence="4" key="1">
    <citation type="submission" date="2012-06" db="EMBL/GenBank/DDBJ databases">
        <title>Complete sequence of chromosome of Desulfomonile tiedjei DSM 6799.</title>
        <authorList>
            <person name="Lucas S."/>
            <person name="Copeland A."/>
            <person name="Lapidus A."/>
            <person name="Glavina del Rio T."/>
            <person name="Dalin E."/>
            <person name="Tice H."/>
            <person name="Bruce D."/>
            <person name="Goodwin L."/>
            <person name="Pitluck S."/>
            <person name="Peters L."/>
            <person name="Ovchinnikova G."/>
            <person name="Zeytun A."/>
            <person name="Lu M."/>
            <person name="Kyrpides N."/>
            <person name="Mavromatis K."/>
            <person name="Ivanova N."/>
            <person name="Brettin T."/>
            <person name="Detter J.C."/>
            <person name="Han C."/>
            <person name="Larimer F."/>
            <person name="Land M."/>
            <person name="Hauser L."/>
            <person name="Markowitz V."/>
            <person name="Cheng J.-F."/>
            <person name="Hugenholtz P."/>
            <person name="Woyke T."/>
            <person name="Wu D."/>
            <person name="Spring S."/>
            <person name="Schroeder M."/>
            <person name="Brambilla E."/>
            <person name="Klenk H.-P."/>
            <person name="Eisen J.A."/>
        </authorList>
    </citation>
    <scope>NUCLEOTIDE SEQUENCE [LARGE SCALE GENOMIC DNA]</scope>
    <source>
        <strain evidence="4">ATCC 49306 / DSM 6799 / DCB-1</strain>
    </source>
</reference>
<keyword evidence="4" id="KW-1185">Reference proteome</keyword>
<dbReference type="RefSeq" id="WP_014810035.1">
    <property type="nucleotide sequence ID" value="NC_018025.1"/>
</dbReference>
<name>I4C5Q1_DESTA</name>
<accession>I4C5Q1</accession>
<dbReference type="AlphaFoldDB" id="I4C5Q1"/>
<dbReference type="SUPFAM" id="SSF46955">
    <property type="entry name" value="Putative DNA-binding domain"/>
    <property type="match status" value="1"/>
</dbReference>
<evidence type="ECO:0000259" key="2">
    <source>
        <dbReference type="Pfam" id="PF12728"/>
    </source>
</evidence>
<feature type="region of interest" description="Disordered" evidence="1">
    <location>
        <begin position="98"/>
        <end position="153"/>
    </location>
</feature>
<gene>
    <name evidence="3" type="ordered locus">Desti_2198</name>
</gene>
<dbReference type="KEGG" id="dti:Desti_2198"/>
<organism evidence="3 4">
    <name type="scientific">Desulfomonile tiedjei (strain ATCC 49306 / DSM 6799 / DCB-1)</name>
    <dbReference type="NCBI Taxonomy" id="706587"/>
    <lineage>
        <taxon>Bacteria</taxon>
        <taxon>Pseudomonadati</taxon>
        <taxon>Thermodesulfobacteriota</taxon>
        <taxon>Desulfomonilia</taxon>
        <taxon>Desulfomonilales</taxon>
        <taxon>Desulfomonilaceae</taxon>
        <taxon>Desulfomonile</taxon>
    </lineage>
</organism>
<dbReference type="EMBL" id="CP003360">
    <property type="protein sequence ID" value="AFM24892.1"/>
    <property type="molecule type" value="Genomic_DNA"/>
</dbReference>
<dbReference type="Pfam" id="PF12728">
    <property type="entry name" value="HTH_17"/>
    <property type="match status" value="1"/>
</dbReference>